<feature type="transmembrane region" description="Helical" evidence="5">
    <location>
        <begin position="56"/>
        <end position="76"/>
    </location>
</feature>
<dbReference type="PANTHER" id="PTHR31465">
    <property type="entry name" value="PROTEIN RTA1-RELATED"/>
    <property type="match status" value="1"/>
</dbReference>
<comment type="caution">
    <text evidence="6">The sequence shown here is derived from an EMBL/GenBank/DDBJ whole genome shotgun (WGS) entry which is preliminary data.</text>
</comment>
<evidence type="ECO:0000256" key="1">
    <source>
        <dbReference type="ARBA" id="ARBA00004141"/>
    </source>
</evidence>
<dbReference type="PANTHER" id="PTHR31465:SF15">
    <property type="entry name" value="LIPID TRANSPORTER ATNI-RELATED"/>
    <property type="match status" value="1"/>
</dbReference>
<evidence type="ECO:0008006" key="8">
    <source>
        <dbReference type="Google" id="ProtNLM"/>
    </source>
</evidence>
<reference evidence="6 7" key="1">
    <citation type="journal article" date="2024" name="IMA Fungus">
        <title>IMA Genome - F19 : A genome assembly and annotation guide to empower mycologists, including annotated draft genome sequences of Ceratocystis pirilliformis, Diaporthe australafricana, Fusarium ophioides, Paecilomyces lecythidis, and Sporothrix stenoceras.</title>
        <authorList>
            <person name="Aylward J."/>
            <person name="Wilson A.M."/>
            <person name="Visagie C.M."/>
            <person name="Spraker J."/>
            <person name="Barnes I."/>
            <person name="Buitendag C."/>
            <person name="Ceriani C."/>
            <person name="Del Mar Angel L."/>
            <person name="du Plessis D."/>
            <person name="Fuchs T."/>
            <person name="Gasser K."/>
            <person name="Kramer D."/>
            <person name="Li W."/>
            <person name="Munsamy K."/>
            <person name="Piso A."/>
            <person name="Price J.L."/>
            <person name="Sonnekus B."/>
            <person name="Thomas C."/>
            <person name="van der Nest A."/>
            <person name="van Dijk A."/>
            <person name="van Heerden A."/>
            <person name="van Vuuren N."/>
            <person name="Yilmaz N."/>
            <person name="Duong T.A."/>
            <person name="van der Merwe N.A."/>
            <person name="Wingfield M.J."/>
            <person name="Wingfield B.D."/>
        </authorList>
    </citation>
    <scope>NUCLEOTIDE SEQUENCE [LARGE SCALE GENOMIC DNA]</scope>
    <source>
        <strain evidence="6 7">CMW 5346</strain>
    </source>
</reference>
<feature type="transmembrane region" description="Helical" evidence="5">
    <location>
        <begin position="209"/>
        <end position="228"/>
    </location>
</feature>
<keyword evidence="2 5" id="KW-0812">Transmembrane</keyword>
<feature type="transmembrane region" description="Helical" evidence="5">
    <location>
        <begin position="130"/>
        <end position="148"/>
    </location>
</feature>
<evidence type="ECO:0000256" key="2">
    <source>
        <dbReference type="ARBA" id="ARBA00022692"/>
    </source>
</evidence>
<dbReference type="Pfam" id="PF04479">
    <property type="entry name" value="RTA1"/>
    <property type="match status" value="1"/>
</dbReference>
<dbReference type="Proteomes" id="UP001583186">
    <property type="component" value="Unassembled WGS sequence"/>
</dbReference>
<evidence type="ECO:0000256" key="3">
    <source>
        <dbReference type="ARBA" id="ARBA00022989"/>
    </source>
</evidence>
<organism evidence="6 7">
    <name type="scientific">Sporothrix stenoceras</name>
    <dbReference type="NCBI Taxonomy" id="5173"/>
    <lineage>
        <taxon>Eukaryota</taxon>
        <taxon>Fungi</taxon>
        <taxon>Dikarya</taxon>
        <taxon>Ascomycota</taxon>
        <taxon>Pezizomycotina</taxon>
        <taxon>Sordariomycetes</taxon>
        <taxon>Sordariomycetidae</taxon>
        <taxon>Ophiostomatales</taxon>
        <taxon>Ophiostomataceae</taxon>
        <taxon>Sporothrix</taxon>
    </lineage>
</organism>
<name>A0ABR3YRX3_9PEZI</name>
<keyword evidence="3 5" id="KW-1133">Transmembrane helix</keyword>
<gene>
    <name evidence="6" type="ORF">Sste5346_008060</name>
</gene>
<dbReference type="InterPro" id="IPR007568">
    <property type="entry name" value="RTA1"/>
</dbReference>
<proteinExistence type="predicted"/>
<evidence type="ECO:0000313" key="6">
    <source>
        <dbReference type="EMBL" id="KAL1890735.1"/>
    </source>
</evidence>
<keyword evidence="7" id="KW-1185">Reference proteome</keyword>
<dbReference type="EMBL" id="JAWCUI010000059">
    <property type="protein sequence ID" value="KAL1890735.1"/>
    <property type="molecule type" value="Genomic_DNA"/>
</dbReference>
<evidence type="ECO:0000256" key="5">
    <source>
        <dbReference type="SAM" id="Phobius"/>
    </source>
</evidence>
<accession>A0ABR3YRX3</accession>
<comment type="subcellular location">
    <subcellularLocation>
        <location evidence="1">Membrane</location>
        <topology evidence="1">Multi-pass membrane protein</topology>
    </subcellularLocation>
</comment>
<feature type="transmembrane region" description="Helical" evidence="5">
    <location>
        <begin position="168"/>
        <end position="188"/>
    </location>
</feature>
<evidence type="ECO:0000313" key="7">
    <source>
        <dbReference type="Proteomes" id="UP001583186"/>
    </source>
</evidence>
<protein>
    <recommendedName>
        <fullName evidence="8">RTA1 domain protein</fullName>
    </recommendedName>
</protein>
<evidence type="ECO:0000256" key="4">
    <source>
        <dbReference type="ARBA" id="ARBA00023136"/>
    </source>
</evidence>
<feature type="transmembrane region" description="Helical" evidence="5">
    <location>
        <begin position="88"/>
        <end position="109"/>
    </location>
</feature>
<sequence>MSAFISSMQCKALTTADTMWSFCPNMGASIFFLVLFAVVFAAHLFQAIYYKKFFNYCWVIVMSAFWQLLTYIFRSISIQTPASFGNYAAWFVLILVAPLWTNAFAYMVFGRLVHNYTPDRKLWGLPASKFGLVFVVLDIVAFVVQVYGAATATKNDIPTDEVLRSLHIYMGGVGIQLLFILMCCAFGFKLFFVMRREAVQFPQTVRPALLLLYIQFAVMILIIIRIIFRIVEYSSGLKSTIPSHEAYQYALDTLPMFIALVLYNIVHPARIMRGPETEMPSSWHCCSKRK</sequence>
<keyword evidence="4 5" id="KW-0472">Membrane</keyword>
<feature type="transmembrane region" description="Helical" evidence="5">
    <location>
        <begin position="28"/>
        <end position="49"/>
    </location>
</feature>
<feature type="transmembrane region" description="Helical" evidence="5">
    <location>
        <begin position="248"/>
        <end position="266"/>
    </location>
</feature>